<dbReference type="GO" id="GO:0002161">
    <property type="term" value="F:aminoacyl-tRNA deacylase activity"/>
    <property type="evidence" value="ECO:0007669"/>
    <property type="project" value="InterPro"/>
</dbReference>
<dbReference type="InterPro" id="IPR001412">
    <property type="entry name" value="aa-tRNA-synth_I_CS"/>
</dbReference>
<dbReference type="InterPro" id="IPR014729">
    <property type="entry name" value="Rossmann-like_a/b/a_fold"/>
</dbReference>
<feature type="domain" description="Methionyl/Valyl/Leucyl/Isoleucyl-tRNA synthetase anticodon-binding" evidence="14">
    <location>
        <begin position="1262"/>
        <end position="1423"/>
    </location>
</feature>
<feature type="domain" description="Aminoacyl-tRNA synthetase class Ia" evidence="13">
    <location>
        <begin position="576"/>
        <end position="1215"/>
    </location>
</feature>
<evidence type="ECO:0000256" key="1">
    <source>
        <dbReference type="ARBA" id="ARBA00004173"/>
    </source>
</evidence>
<dbReference type="Pfam" id="PF08264">
    <property type="entry name" value="Anticodon_1"/>
    <property type="match status" value="1"/>
</dbReference>
<keyword evidence="7" id="KW-0648">Protein biosynthesis</keyword>
<dbReference type="InterPro" id="IPR013155">
    <property type="entry name" value="M/V/L/I-tRNA-synth_anticd-bd"/>
</dbReference>
<dbReference type="GO" id="GO:0032543">
    <property type="term" value="P:mitochondrial translation"/>
    <property type="evidence" value="ECO:0007669"/>
    <property type="project" value="TreeGrafter"/>
</dbReference>
<evidence type="ECO:0000256" key="3">
    <source>
        <dbReference type="ARBA" id="ARBA00013165"/>
    </source>
</evidence>
<comment type="catalytic activity">
    <reaction evidence="10">
        <text>tRNA(Ile) + L-isoleucine + ATP = L-isoleucyl-tRNA(Ile) + AMP + diphosphate</text>
        <dbReference type="Rhea" id="RHEA:11060"/>
        <dbReference type="Rhea" id="RHEA-COMP:9666"/>
        <dbReference type="Rhea" id="RHEA-COMP:9695"/>
        <dbReference type="ChEBI" id="CHEBI:30616"/>
        <dbReference type="ChEBI" id="CHEBI:33019"/>
        <dbReference type="ChEBI" id="CHEBI:58045"/>
        <dbReference type="ChEBI" id="CHEBI:78442"/>
        <dbReference type="ChEBI" id="CHEBI:78528"/>
        <dbReference type="ChEBI" id="CHEBI:456215"/>
        <dbReference type="EC" id="6.1.1.5"/>
    </reaction>
</comment>
<dbReference type="NCBIfam" id="TIGR00392">
    <property type="entry name" value="ileS"/>
    <property type="match status" value="1"/>
</dbReference>
<dbReference type="GO" id="GO:0000049">
    <property type="term" value="F:tRNA binding"/>
    <property type="evidence" value="ECO:0007669"/>
    <property type="project" value="InterPro"/>
</dbReference>
<feature type="compositionally biased region" description="Low complexity" evidence="12">
    <location>
        <begin position="314"/>
        <end position="323"/>
    </location>
</feature>
<protein>
    <recommendedName>
        <fullName evidence="11">Isoleucine--tRNA ligase, mitochondrial</fullName>
        <ecNumber evidence="3">6.1.1.5</ecNumber>
    </recommendedName>
    <alternativeName>
        <fullName evidence="9">Isoleucyl-tRNA synthetase</fullName>
    </alternativeName>
</protein>
<dbReference type="SUPFAM" id="SSF52374">
    <property type="entry name" value="Nucleotidylyl transferase"/>
    <property type="match status" value="1"/>
</dbReference>
<evidence type="ECO:0000256" key="9">
    <source>
        <dbReference type="ARBA" id="ARBA00032665"/>
    </source>
</evidence>
<evidence type="ECO:0000256" key="10">
    <source>
        <dbReference type="ARBA" id="ARBA00048359"/>
    </source>
</evidence>
<dbReference type="GO" id="GO:0006428">
    <property type="term" value="P:isoleucyl-tRNA aminoacylation"/>
    <property type="evidence" value="ECO:0007669"/>
    <property type="project" value="InterPro"/>
</dbReference>
<evidence type="ECO:0000256" key="11">
    <source>
        <dbReference type="ARBA" id="ARBA00068280"/>
    </source>
</evidence>
<proteinExistence type="inferred from homology"/>
<evidence type="ECO:0000259" key="14">
    <source>
        <dbReference type="Pfam" id="PF08264"/>
    </source>
</evidence>
<dbReference type="InterPro" id="IPR009080">
    <property type="entry name" value="tRNAsynth_Ia_anticodon-bd"/>
</dbReference>
<comment type="subcellular location">
    <subcellularLocation>
        <location evidence="1">Mitochondrion</location>
    </subcellularLocation>
</comment>
<dbReference type="Gene3D" id="3.90.740.10">
    <property type="entry name" value="Valyl/Leucyl/Isoleucyl-tRNA synthetase, editing domain"/>
    <property type="match status" value="1"/>
</dbReference>
<evidence type="ECO:0000256" key="2">
    <source>
        <dbReference type="ARBA" id="ARBA00005594"/>
    </source>
</evidence>
<keyword evidence="4" id="KW-0436">Ligase</keyword>
<evidence type="ECO:0000313" key="16">
    <source>
        <dbReference type="Proteomes" id="UP000799776"/>
    </source>
</evidence>
<dbReference type="GO" id="GO:0005739">
    <property type="term" value="C:mitochondrion"/>
    <property type="evidence" value="ECO:0007669"/>
    <property type="project" value="UniProtKB-SubCell"/>
</dbReference>
<dbReference type="CDD" id="cd07960">
    <property type="entry name" value="Anticodon_Ia_Ile_BEm"/>
    <property type="match status" value="1"/>
</dbReference>
<evidence type="ECO:0000259" key="13">
    <source>
        <dbReference type="Pfam" id="PF00133"/>
    </source>
</evidence>
<dbReference type="Pfam" id="PF00133">
    <property type="entry name" value="tRNA-synt_1"/>
    <property type="match status" value="1"/>
</dbReference>
<dbReference type="InterPro" id="IPR002301">
    <property type="entry name" value="Ile-tRNA-ligase"/>
</dbReference>
<dbReference type="InterPro" id="IPR050081">
    <property type="entry name" value="Ile-tRNA_ligase"/>
</dbReference>
<dbReference type="Gene3D" id="3.40.50.620">
    <property type="entry name" value="HUPs"/>
    <property type="match status" value="2"/>
</dbReference>
<evidence type="ECO:0000256" key="12">
    <source>
        <dbReference type="SAM" id="MobiDB-lite"/>
    </source>
</evidence>
<keyword evidence="16" id="KW-1185">Reference proteome</keyword>
<feature type="compositionally biased region" description="Acidic residues" evidence="12">
    <location>
        <begin position="324"/>
        <end position="333"/>
    </location>
</feature>
<dbReference type="Gene3D" id="1.10.730.20">
    <property type="match status" value="1"/>
</dbReference>
<dbReference type="FunFam" id="3.40.50.620:FF:000111">
    <property type="entry name" value="Mitochondrial isoleucyl-tRNA synthetase"/>
    <property type="match status" value="1"/>
</dbReference>
<evidence type="ECO:0000256" key="7">
    <source>
        <dbReference type="ARBA" id="ARBA00022917"/>
    </source>
</evidence>
<keyword evidence="8 15" id="KW-0030">Aminoacyl-tRNA synthetase</keyword>
<comment type="similarity">
    <text evidence="2">Belongs to the class-I aminoacyl-tRNA synthetase family.</text>
</comment>
<dbReference type="GO" id="GO:0004822">
    <property type="term" value="F:isoleucine-tRNA ligase activity"/>
    <property type="evidence" value="ECO:0007669"/>
    <property type="project" value="UniProtKB-EC"/>
</dbReference>
<dbReference type="GO" id="GO:0005524">
    <property type="term" value="F:ATP binding"/>
    <property type="evidence" value="ECO:0007669"/>
    <property type="project" value="UniProtKB-KW"/>
</dbReference>
<sequence length="1538" mass="169821">MSSPPTAVPIQPGRSLGFITLGASLHDILTRLKAQPSVYPNIDVSYSPSEPILSPIVLSLPRNGIRLRFDGPDQRLRLIEVLDFGKTKLSYKNVEVVKTSDVGLGGMGGPGGPNGPRFRHVYDRLLGPTYAGEYIPPSTEGEHVRGTYVLSYPGIAFSFPIQAAAWSAEKDFVSLLSSSATSPAVSMAIFDGESWPKARSHLFTVKPTNPRSLELANKGKEGGGADEVELAKIYGEGRIELIRRSSPSFWIILSETTPQDLVTELGPPDAIYRKNDRRLSIHGHKPANRELRPASPGSWVDESSDTDDNMSLMGTDGPDSDTSSPEEDEEKSISLDADDMANAECFYNYFHHGFDIFISDPVAPSITSPTSPFREKTEDGDQEEPMDNAHPTNHLVATKIIFHANIPGSYPFNRHRRSRWTIEHAPSGPYTDPLTSEMAFADVSGRLREAFKSTYATEDEERSQQRGMVLNRGWGDSPGSSCELLGGFEDSTGAAKRKGLSATSGASITMEDASLGNTELFGFPGMVFEVLKNGGVSTLTVLSTAKNWHPTLKLPKSTFPPAPAPPATYLRTVTDDFYAWQSSPQRNAKETFVLHDGPPYANGELHVGHALNKVLKDVICRFQVSQGKRVQYIPGWDCHGLPIEMKALQSRTASEREALGAAKTRQIARELATKTVHDQRQSFKSWGIMGDWDNAYTTMAKDFEMRQLAIWKEMVVKGLVYRQYKPVYWSPSSATALAEAELEYRDDHKSTSVYVGFPVREVSEILAALPGVDKNNLSAVIFTTTPWTLPANKAIAVHTDMDYCVVRGDSGDQLLIAESRLEALRTLFGRELHVVTKSISGSLLVGSKYSNPLHGEDALAQPIVHADFVSDATGSGLVHMAPGHGMDDYNVCRNLGIPAFAPVDDEGCFTGDVPTRLHGLFTLGKGTEVVIDMLQELPNSPILKVLPITHKYPIDWRTKEPVIVRATEQWFADVDGIKENALKALENVNCIPQAGKYRLSVFIEGRSQWCVSRQRAWGVPIPALYRRTENGSTEAVMTGESIDHIMKVIDNRGIEAWWTDRDDDASWIAPGLPEGSYTRGKDTMDVWFDSGTSWTLLDPRQNESPADVYFEGTDQHRGWFQSSLLTYIAHQSVKVEAGAVPSDTPMLAPFKTLITHGFVLDQDGRKMSKSLGNVISPKDIIEWKPAKAKAKAKGAGPDGLRLLVASSDFTKDVNIGESALLRITRSQHKYRVTFKWLLGVLADYNPKVAHNSSQHDFIDAIARYQLSSASYEIHNSYSTYQFSHAMSALENYVNQALSAFYFETIKDRLYTGEAHDRAAAQTVCYQVFQELCDMLAPVCPLLIEEVWSHTPAHLRGEHNDDATKPGRRNWQPFTASPSLDETATWKLERQIAVLTNARTAITSAIEELRSSKMVGSSLEVDVLLRVPANIEPHARELLCSDMEDQLANIFVVSDVKIIADEPEEADKVESRRDFDVSDADTGGINAMGKKGIVIVRRAEGEKCPRCWRYMAPVVDELCGRCERAVEQEVEVKNASSAG</sequence>
<keyword evidence="6" id="KW-0067">ATP-binding</keyword>
<dbReference type="EC" id="6.1.1.5" evidence="3"/>
<gene>
    <name evidence="15" type="ORF">K490DRAFT_72758</name>
</gene>
<dbReference type="InterPro" id="IPR005373">
    <property type="entry name" value="PHAF1"/>
</dbReference>
<accession>A0A6A5YED4</accession>
<dbReference type="OrthoDB" id="10264412at2759"/>
<name>A0A6A5YED4_9PEZI</name>
<dbReference type="InterPro" id="IPR009008">
    <property type="entry name" value="Val/Leu/Ile-tRNA-synth_edit"/>
</dbReference>
<dbReference type="PANTHER" id="PTHR42765">
    <property type="entry name" value="SOLEUCYL-TRNA SYNTHETASE"/>
    <property type="match status" value="1"/>
</dbReference>
<evidence type="ECO:0000256" key="6">
    <source>
        <dbReference type="ARBA" id="ARBA00022840"/>
    </source>
</evidence>
<reference evidence="15" key="1">
    <citation type="journal article" date="2020" name="Stud. Mycol.">
        <title>101 Dothideomycetes genomes: a test case for predicting lifestyles and emergence of pathogens.</title>
        <authorList>
            <person name="Haridas S."/>
            <person name="Albert R."/>
            <person name="Binder M."/>
            <person name="Bloem J."/>
            <person name="Labutti K."/>
            <person name="Salamov A."/>
            <person name="Andreopoulos B."/>
            <person name="Baker S."/>
            <person name="Barry K."/>
            <person name="Bills G."/>
            <person name="Bluhm B."/>
            <person name="Cannon C."/>
            <person name="Castanera R."/>
            <person name="Culley D."/>
            <person name="Daum C."/>
            <person name="Ezra D."/>
            <person name="Gonzalez J."/>
            <person name="Henrissat B."/>
            <person name="Kuo A."/>
            <person name="Liang C."/>
            <person name="Lipzen A."/>
            <person name="Lutzoni F."/>
            <person name="Magnuson J."/>
            <person name="Mondo S."/>
            <person name="Nolan M."/>
            <person name="Ohm R."/>
            <person name="Pangilinan J."/>
            <person name="Park H.-J."/>
            <person name="Ramirez L."/>
            <person name="Alfaro M."/>
            <person name="Sun H."/>
            <person name="Tritt A."/>
            <person name="Yoshinaga Y."/>
            <person name="Zwiers L.-H."/>
            <person name="Turgeon B."/>
            <person name="Goodwin S."/>
            <person name="Spatafora J."/>
            <person name="Crous P."/>
            <person name="Grigoriev I."/>
        </authorList>
    </citation>
    <scope>NUCLEOTIDE SEQUENCE</scope>
    <source>
        <strain evidence="15">CBS 121410</strain>
    </source>
</reference>
<feature type="region of interest" description="Disordered" evidence="12">
    <location>
        <begin position="282"/>
        <end position="333"/>
    </location>
</feature>
<dbReference type="SUPFAM" id="SSF47323">
    <property type="entry name" value="Anticodon-binding domain of a subclass of class I aminoacyl-tRNA synthetases"/>
    <property type="match status" value="1"/>
</dbReference>
<dbReference type="SUPFAM" id="SSF50677">
    <property type="entry name" value="ValRS/IleRS/LeuRS editing domain"/>
    <property type="match status" value="1"/>
</dbReference>
<dbReference type="InterPro" id="IPR033708">
    <property type="entry name" value="Anticodon_Ile_BEm"/>
</dbReference>
<dbReference type="CDD" id="cd00818">
    <property type="entry name" value="IleRS_core"/>
    <property type="match status" value="1"/>
</dbReference>
<evidence type="ECO:0000256" key="8">
    <source>
        <dbReference type="ARBA" id="ARBA00023146"/>
    </source>
</evidence>
<keyword evidence="5" id="KW-0547">Nucleotide-binding</keyword>
<evidence type="ECO:0000256" key="4">
    <source>
        <dbReference type="ARBA" id="ARBA00022598"/>
    </source>
</evidence>
<organism evidence="15 16">
    <name type="scientific">Saccharata proteae CBS 121410</name>
    <dbReference type="NCBI Taxonomy" id="1314787"/>
    <lineage>
        <taxon>Eukaryota</taxon>
        <taxon>Fungi</taxon>
        <taxon>Dikarya</taxon>
        <taxon>Ascomycota</taxon>
        <taxon>Pezizomycotina</taxon>
        <taxon>Dothideomycetes</taxon>
        <taxon>Dothideomycetes incertae sedis</taxon>
        <taxon>Botryosphaeriales</taxon>
        <taxon>Saccharataceae</taxon>
        <taxon>Saccharata</taxon>
    </lineage>
</organism>
<feature type="region of interest" description="Disordered" evidence="12">
    <location>
        <begin position="367"/>
        <end position="386"/>
    </location>
</feature>
<dbReference type="PRINTS" id="PR00984">
    <property type="entry name" value="TRNASYNTHILE"/>
</dbReference>
<dbReference type="PANTHER" id="PTHR42765:SF1">
    <property type="entry name" value="ISOLEUCINE--TRNA LIGASE, MITOCHONDRIAL"/>
    <property type="match status" value="1"/>
</dbReference>
<dbReference type="Pfam" id="PF03676">
    <property type="entry name" value="PHAF1"/>
    <property type="match status" value="2"/>
</dbReference>
<evidence type="ECO:0000256" key="5">
    <source>
        <dbReference type="ARBA" id="ARBA00022741"/>
    </source>
</evidence>
<dbReference type="PROSITE" id="PS00178">
    <property type="entry name" value="AA_TRNA_LIGASE_I"/>
    <property type="match status" value="1"/>
</dbReference>
<dbReference type="Proteomes" id="UP000799776">
    <property type="component" value="Unassembled WGS sequence"/>
</dbReference>
<evidence type="ECO:0000313" key="15">
    <source>
        <dbReference type="EMBL" id="KAF2089144.1"/>
    </source>
</evidence>
<dbReference type="EMBL" id="ML978715">
    <property type="protein sequence ID" value="KAF2089144.1"/>
    <property type="molecule type" value="Genomic_DNA"/>
</dbReference>
<dbReference type="InterPro" id="IPR002300">
    <property type="entry name" value="aa-tRNA-synth_Ia"/>
</dbReference>